<dbReference type="AlphaFoldDB" id="A0A8T0UCD8"/>
<dbReference type="InterPro" id="IPR014710">
    <property type="entry name" value="RmlC-like_jellyroll"/>
</dbReference>
<organism evidence="2 3">
    <name type="scientific">Panicum virgatum</name>
    <name type="common">Blackwell switchgrass</name>
    <dbReference type="NCBI Taxonomy" id="38727"/>
    <lineage>
        <taxon>Eukaryota</taxon>
        <taxon>Viridiplantae</taxon>
        <taxon>Streptophyta</taxon>
        <taxon>Embryophyta</taxon>
        <taxon>Tracheophyta</taxon>
        <taxon>Spermatophyta</taxon>
        <taxon>Magnoliopsida</taxon>
        <taxon>Liliopsida</taxon>
        <taxon>Poales</taxon>
        <taxon>Poaceae</taxon>
        <taxon>PACMAD clade</taxon>
        <taxon>Panicoideae</taxon>
        <taxon>Panicodae</taxon>
        <taxon>Paniceae</taxon>
        <taxon>Panicinae</taxon>
        <taxon>Panicum</taxon>
        <taxon>Panicum sect. Hiantes</taxon>
    </lineage>
</organism>
<sequence>MRHRSRALVAAARPPSAFPHRASCAAAASRCAASPVASYPNWKHIAGSRGGALWSPIRIGSKSPRHLKIVGLYPACCRRDFPRRGRSCQLCVPSCSTSAVTSSQSSFGAMAVDLTPRQPKKTYGGEGSAYYEWSPADLPMLGVASIGVAKLSLAVGSLSLPSYSDSAKVAYVLQVILLGRPATMNLSAARHASREQRRSAAKRTYGCSLQVGGHGAPSTMCAAMHPTRCQKQIGPAFLDPSLAAGPC</sequence>
<dbReference type="EMBL" id="CM029042">
    <property type="protein sequence ID" value="KAG2620360.1"/>
    <property type="molecule type" value="Genomic_DNA"/>
</dbReference>
<reference evidence="2" key="1">
    <citation type="submission" date="2020-05" db="EMBL/GenBank/DDBJ databases">
        <title>WGS assembly of Panicum virgatum.</title>
        <authorList>
            <person name="Lovell J.T."/>
            <person name="Jenkins J."/>
            <person name="Shu S."/>
            <person name="Juenger T.E."/>
            <person name="Schmutz J."/>
        </authorList>
    </citation>
    <scope>NUCLEOTIDE SEQUENCE</scope>
    <source>
        <strain evidence="2">AP13</strain>
    </source>
</reference>
<protein>
    <recommendedName>
        <fullName evidence="1">Cupin type-1 domain-containing protein</fullName>
    </recommendedName>
</protein>
<dbReference type="Gene3D" id="2.60.120.10">
    <property type="entry name" value="Jelly Rolls"/>
    <property type="match status" value="1"/>
</dbReference>
<gene>
    <name evidence="2" type="ORF">PVAP13_3NG174900</name>
</gene>
<dbReference type="Proteomes" id="UP000823388">
    <property type="component" value="Chromosome 3N"/>
</dbReference>
<dbReference type="Pfam" id="PF00190">
    <property type="entry name" value="Cupin_1"/>
    <property type="match status" value="1"/>
</dbReference>
<comment type="caution">
    <text evidence="2">The sequence shown here is derived from an EMBL/GenBank/DDBJ whole genome shotgun (WGS) entry which is preliminary data.</text>
</comment>
<dbReference type="InterPro" id="IPR006045">
    <property type="entry name" value="Cupin_1"/>
</dbReference>
<evidence type="ECO:0000259" key="1">
    <source>
        <dbReference type="Pfam" id="PF00190"/>
    </source>
</evidence>
<dbReference type="InterPro" id="IPR011051">
    <property type="entry name" value="RmlC_Cupin_sf"/>
</dbReference>
<name>A0A8T0UCD8_PANVG</name>
<proteinExistence type="predicted"/>
<evidence type="ECO:0000313" key="2">
    <source>
        <dbReference type="EMBL" id="KAG2620360.1"/>
    </source>
</evidence>
<evidence type="ECO:0000313" key="3">
    <source>
        <dbReference type="Proteomes" id="UP000823388"/>
    </source>
</evidence>
<dbReference type="SUPFAM" id="SSF51182">
    <property type="entry name" value="RmlC-like cupins"/>
    <property type="match status" value="1"/>
</dbReference>
<keyword evidence="3" id="KW-1185">Reference proteome</keyword>
<accession>A0A8T0UCD8</accession>
<feature type="domain" description="Cupin type-1" evidence="1">
    <location>
        <begin position="117"/>
        <end position="174"/>
    </location>
</feature>